<name>A0ABY2BK84_9ACTN</name>
<proteinExistence type="predicted"/>
<keyword evidence="2" id="KW-0472">Membrane</keyword>
<keyword evidence="2" id="KW-1133">Transmembrane helix</keyword>
<feature type="chain" id="PRO_5045305928" description="MYXO-CTERM domain-containing protein" evidence="3">
    <location>
        <begin position="28"/>
        <end position="124"/>
    </location>
</feature>
<dbReference type="RefSeq" id="WP_132190764.1">
    <property type="nucleotide sequence ID" value="NZ_SLWM01000008.1"/>
</dbReference>
<evidence type="ECO:0000313" key="5">
    <source>
        <dbReference type="Proteomes" id="UP000295818"/>
    </source>
</evidence>
<comment type="caution">
    <text evidence="4">The sequence shown here is derived from an EMBL/GenBank/DDBJ whole genome shotgun (WGS) entry which is preliminary data.</text>
</comment>
<dbReference type="Proteomes" id="UP000295818">
    <property type="component" value="Unassembled WGS sequence"/>
</dbReference>
<feature type="signal peptide" evidence="3">
    <location>
        <begin position="1"/>
        <end position="27"/>
    </location>
</feature>
<keyword evidence="2" id="KW-0812">Transmembrane</keyword>
<organism evidence="4 5">
    <name type="scientific">Kribbella orskensis</name>
    <dbReference type="NCBI Taxonomy" id="2512216"/>
    <lineage>
        <taxon>Bacteria</taxon>
        <taxon>Bacillati</taxon>
        <taxon>Actinomycetota</taxon>
        <taxon>Actinomycetes</taxon>
        <taxon>Propionibacteriales</taxon>
        <taxon>Kribbellaceae</taxon>
        <taxon>Kribbella</taxon>
    </lineage>
</organism>
<keyword evidence="5" id="KW-1185">Reference proteome</keyword>
<feature type="transmembrane region" description="Helical" evidence="2">
    <location>
        <begin position="95"/>
        <end position="116"/>
    </location>
</feature>
<sequence>MNRKQSAVALSVLAMAGVVLTTTEASAMYKDPESWATHLTQPVPEGWPDEGAGYPTPEPTITEYNYPNFDPKYEVPPPAKVASVPRVSDDNGVEALQAGASALGGAAVAMGAMWFYRRRHVVTG</sequence>
<evidence type="ECO:0000256" key="3">
    <source>
        <dbReference type="SAM" id="SignalP"/>
    </source>
</evidence>
<keyword evidence="3" id="KW-0732">Signal</keyword>
<evidence type="ECO:0008006" key="6">
    <source>
        <dbReference type="Google" id="ProtNLM"/>
    </source>
</evidence>
<reference evidence="4 5" key="1">
    <citation type="journal article" date="2015" name="Stand. Genomic Sci.">
        <title>Genomic Encyclopedia of Bacterial and Archaeal Type Strains, Phase III: the genomes of soil and plant-associated and newly described type strains.</title>
        <authorList>
            <person name="Whitman W.B."/>
            <person name="Woyke T."/>
            <person name="Klenk H.P."/>
            <person name="Zhou Y."/>
            <person name="Lilburn T.G."/>
            <person name="Beck B.J."/>
            <person name="De Vos P."/>
            <person name="Vandamme P."/>
            <person name="Eisen J.A."/>
            <person name="Garrity G."/>
            <person name="Hugenholtz P."/>
            <person name="Kyrpides N.C."/>
        </authorList>
    </citation>
    <scope>NUCLEOTIDE SEQUENCE [LARGE SCALE GENOMIC DNA]</scope>
    <source>
        <strain evidence="4 5">VKM Ac-2538</strain>
    </source>
</reference>
<feature type="region of interest" description="Disordered" evidence="1">
    <location>
        <begin position="37"/>
        <end position="59"/>
    </location>
</feature>
<evidence type="ECO:0000256" key="2">
    <source>
        <dbReference type="SAM" id="Phobius"/>
    </source>
</evidence>
<dbReference type="EMBL" id="SLWM01000008">
    <property type="protein sequence ID" value="TCO21012.1"/>
    <property type="molecule type" value="Genomic_DNA"/>
</dbReference>
<evidence type="ECO:0000313" key="4">
    <source>
        <dbReference type="EMBL" id="TCO21012.1"/>
    </source>
</evidence>
<gene>
    <name evidence="4" type="ORF">EV644_108226</name>
</gene>
<accession>A0ABY2BK84</accession>
<evidence type="ECO:0000256" key="1">
    <source>
        <dbReference type="SAM" id="MobiDB-lite"/>
    </source>
</evidence>
<protein>
    <recommendedName>
        <fullName evidence="6">MYXO-CTERM domain-containing protein</fullName>
    </recommendedName>
</protein>